<comment type="catalytic activity">
    <reaction evidence="1 5">
        <text>a ribonucleoside 5'-phosphate + H2O = a ribonucleoside + phosphate</text>
        <dbReference type="Rhea" id="RHEA:12484"/>
        <dbReference type="ChEBI" id="CHEBI:15377"/>
        <dbReference type="ChEBI" id="CHEBI:18254"/>
        <dbReference type="ChEBI" id="CHEBI:43474"/>
        <dbReference type="ChEBI" id="CHEBI:58043"/>
        <dbReference type="EC" id="3.1.3.5"/>
    </reaction>
</comment>
<name>A0A1H9RSJ0_BUTFI</name>
<evidence type="ECO:0000259" key="6">
    <source>
        <dbReference type="Pfam" id="PF01975"/>
    </source>
</evidence>
<dbReference type="AlphaFoldDB" id="A0A1H9RSJ0"/>
<dbReference type="GO" id="GO:0005737">
    <property type="term" value="C:cytoplasm"/>
    <property type="evidence" value="ECO:0007669"/>
    <property type="project" value="UniProtKB-SubCell"/>
</dbReference>
<feature type="binding site" evidence="5">
    <location>
        <position position="9"/>
    </location>
    <ligand>
        <name>a divalent metal cation</name>
        <dbReference type="ChEBI" id="CHEBI:60240"/>
    </ligand>
</feature>
<dbReference type="InterPro" id="IPR036523">
    <property type="entry name" value="SurE-like_sf"/>
</dbReference>
<evidence type="ECO:0000256" key="1">
    <source>
        <dbReference type="ARBA" id="ARBA00000815"/>
    </source>
</evidence>
<dbReference type="Gene3D" id="3.40.1210.10">
    <property type="entry name" value="Survival protein SurE-like phosphatase/nucleotidase"/>
    <property type="match status" value="1"/>
</dbReference>
<organism evidence="7 8">
    <name type="scientific">Butyrivibrio fibrisolvens</name>
    <dbReference type="NCBI Taxonomy" id="831"/>
    <lineage>
        <taxon>Bacteria</taxon>
        <taxon>Bacillati</taxon>
        <taxon>Bacillota</taxon>
        <taxon>Clostridia</taxon>
        <taxon>Lachnospirales</taxon>
        <taxon>Lachnospiraceae</taxon>
        <taxon>Butyrivibrio</taxon>
    </lineage>
</organism>
<dbReference type="GO" id="GO:0008253">
    <property type="term" value="F:5'-nucleotidase activity"/>
    <property type="evidence" value="ECO:0007669"/>
    <property type="project" value="UniProtKB-UniRule"/>
</dbReference>
<dbReference type="RefSeq" id="WP_022757369.1">
    <property type="nucleotide sequence ID" value="NZ_FOGJ01000010.1"/>
</dbReference>
<dbReference type="GO" id="GO:0000166">
    <property type="term" value="F:nucleotide binding"/>
    <property type="evidence" value="ECO:0007669"/>
    <property type="project" value="UniProtKB-KW"/>
</dbReference>
<evidence type="ECO:0000313" key="8">
    <source>
        <dbReference type="Proteomes" id="UP000182584"/>
    </source>
</evidence>
<feature type="binding site" evidence="5">
    <location>
        <position position="8"/>
    </location>
    <ligand>
        <name>a divalent metal cation</name>
        <dbReference type="ChEBI" id="CHEBI:60240"/>
    </ligand>
</feature>
<evidence type="ECO:0000256" key="4">
    <source>
        <dbReference type="ARBA" id="ARBA00022801"/>
    </source>
</evidence>
<proteinExistence type="inferred from homology"/>
<keyword evidence="3 5" id="KW-0479">Metal-binding</keyword>
<keyword evidence="5" id="KW-0963">Cytoplasm</keyword>
<dbReference type="EMBL" id="FOGJ01000010">
    <property type="protein sequence ID" value="SER75911.1"/>
    <property type="molecule type" value="Genomic_DNA"/>
</dbReference>
<protein>
    <recommendedName>
        <fullName evidence="5">5'-nucleotidase SurE</fullName>
        <ecNumber evidence="5">3.1.3.5</ecNumber>
    </recommendedName>
    <alternativeName>
        <fullName evidence="5">Nucleoside 5'-monophosphate phosphohydrolase</fullName>
    </alternativeName>
</protein>
<comment type="similarity">
    <text evidence="2 5">Belongs to the SurE nucleotidase family.</text>
</comment>
<dbReference type="OrthoDB" id="9780815at2"/>
<dbReference type="NCBIfam" id="TIGR00087">
    <property type="entry name" value="surE"/>
    <property type="match status" value="1"/>
</dbReference>
<feature type="binding site" evidence="5">
    <location>
        <position position="39"/>
    </location>
    <ligand>
        <name>a divalent metal cation</name>
        <dbReference type="ChEBI" id="CHEBI:60240"/>
    </ligand>
</feature>
<dbReference type="InterPro" id="IPR002828">
    <property type="entry name" value="SurE-like_Pase/nucleotidase"/>
</dbReference>
<feature type="binding site" evidence="5">
    <location>
        <position position="98"/>
    </location>
    <ligand>
        <name>a divalent metal cation</name>
        <dbReference type="ChEBI" id="CHEBI:60240"/>
    </ligand>
</feature>
<dbReference type="InterPro" id="IPR030048">
    <property type="entry name" value="SurE"/>
</dbReference>
<dbReference type="GO" id="GO:0046872">
    <property type="term" value="F:metal ion binding"/>
    <property type="evidence" value="ECO:0007669"/>
    <property type="project" value="UniProtKB-UniRule"/>
</dbReference>
<dbReference type="PANTHER" id="PTHR30457">
    <property type="entry name" value="5'-NUCLEOTIDASE SURE"/>
    <property type="match status" value="1"/>
</dbReference>
<evidence type="ECO:0000256" key="2">
    <source>
        <dbReference type="ARBA" id="ARBA00011062"/>
    </source>
</evidence>
<dbReference type="EC" id="3.1.3.5" evidence="5"/>
<keyword evidence="5" id="KW-0547">Nucleotide-binding</keyword>
<gene>
    <name evidence="5" type="primary">surE</name>
    <name evidence="7" type="ORF">SAMN04487884_110102</name>
</gene>
<accession>A0A1H9RSJ0</accession>
<dbReference type="PANTHER" id="PTHR30457:SF0">
    <property type="entry name" value="PHOSPHATASE, PUTATIVE (AFU_ORTHOLOGUE AFUA_4G01070)-RELATED"/>
    <property type="match status" value="1"/>
</dbReference>
<reference evidence="7 8" key="1">
    <citation type="submission" date="2016-10" db="EMBL/GenBank/DDBJ databases">
        <authorList>
            <person name="de Groot N.N."/>
        </authorList>
    </citation>
    <scope>NUCLEOTIDE SEQUENCE [LARGE SCALE GENOMIC DNA]</scope>
    <source>
        <strain evidence="7 8">AR40</strain>
    </source>
</reference>
<dbReference type="eggNOG" id="COG0496">
    <property type="taxonomic scope" value="Bacteria"/>
</dbReference>
<dbReference type="Pfam" id="PF01975">
    <property type="entry name" value="SurE"/>
    <property type="match status" value="1"/>
</dbReference>
<comment type="subcellular location">
    <subcellularLocation>
        <location evidence="5">Cytoplasm</location>
    </subcellularLocation>
</comment>
<dbReference type="HAMAP" id="MF_00060">
    <property type="entry name" value="SurE"/>
    <property type="match status" value="1"/>
</dbReference>
<dbReference type="Proteomes" id="UP000182584">
    <property type="component" value="Unassembled WGS sequence"/>
</dbReference>
<keyword evidence="4 5" id="KW-0378">Hydrolase</keyword>
<dbReference type="SUPFAM" id="SSF64167">
    <property type="entry name" value="SurE-like"/>
    <property type="match status" value="1"/>
</dbReference>
<comment type="cofactor">
    <cofactor evidence="5">
        <name>a divalent metal cation</name>
        <dbReference type="ChEBI" id="CHEBI:60240"/>
    </cofactor>
    <text evidence="5">Binds 1 divalent metal cation per subunit.</text>
</comment>
<feature type="domain" description="Survival protein SurE-like phosphatase/nucleotidase" evidence="6">
    <location>
        <begin position="3"/>
        <end position="185"/>
    </location>
</feature>
<evidence type="ECO:0000313" key="7">
    <source>
        <dbReference type="EMBL" id="SER75911.1"/>
    </source>
</evidence>
<comment type="function">
    <text evidence="5">Nucleotidase that shows phosphatase activity on nucleoside 5'-monophosphates.</text>
</comment>
<evidence type="ECO:0000256" key="3">
    <source>
        <dbReference type="ARBA" id="ARBA00022723"/>
    </source>
</evidence>
<sequence>MKILVTNDDGINAEGIEILAKTAKKFGEVIVIAPEDQCSAMSHHITLRDKMTIRKHDFAVQGVSAYAFGGTPADCVRASYLGLFKDGEKPDLVLSGVNKGANCGYDIQYSATVGAAMEALLYGVPAICFSQNYFTDEHECHTDVMHAHIEEILRDLISKPLDKGLAWNVNFPSCKIEDYKGILFDRFPAQSAFWDDKYVVEDSDEAQKEVVLKTIPVEKAQEGSDMQAVIDGYISIGTIRNTVIK</sequence>
<evidence type="ECO:0000256" key="5">
    <source>
        <dbReference type="HAMAP-Rule" id="MF_00060"/>
    </source>
</evidence>